<feature type="region of interest" description="Disordered" evidence="1">
    <location>
        <begin position="1"/>
        <end position="41"/>
    </location>
</feature>
<reference evidence="2 3" key="1">
    <citation type="submission" date="2022-09" db="EMBL/GenBank/DDBJ databases">
        <title>Enrichment on poylsaccharides allowed isolation of novel metabolic and taxonomic groups of Haloarchaea.</title>
        <authorList>
            <person name="Sorokin D.Y."/>
            <person name="Elcheninov A.G."/>
            <person name="Khizhniak T.V."/>
            <person name="Kolganova T.V."/>
            <person name="Kublanov I.V."/>
        </authorList>
    </citation>
    <scope>NUCLEOTIDE SEQUENCE [LARGE SCALE GENOMIC DNA]</scope>
    <source>
        <strain evidence="2 3">AArc-curdl1</strain>
    </source>
</reference>
<dbReference type="Proteomes" id="UP001321047">
    <property type="component" value="Unassembled WGS sequence"/>
</dbReference>
<evidence type="ECO:0000313" key="3">
    <source>
        <dbReference type="Proteomes" id="UP001321047"/>
    </source>
</evidence>
<proteinExistence type="predicted"/>
<protein>
    <submittedName>
        <fullName evidence="2">Uncharacterized protein</fullName>
    </submittedName>
</protein>
<dbReference type="RefSeq" id="WP_342807761.1">
    <property type="nucleotide sequence ID" value="NZ_JAOPJZ010000003.1"/>
</dbReference>
<comment type="caution">
    <text evidence="2">The sequence shown here is derived from an EMBL/GenBank/DDBJ whole genome shotgun (WGS) entry which is preliminary data.</text>
</comment>
<sequence length="100" mass="10937">MTPRTHSGRASGHIRGTNRQRETDSSQSARLPPKTSVVPTLADRVERLERQHRRLANTVAALARHAGISVGPPCTACGDCYLLFEHGRLRCPACGRVEIP</sequence>
<dbReference type="EMBL" id="JAOPJZ010000003">
    <property type="protein sequence ID" value="MCU4751709.1"/>
    <property type="molecule type" value="Genomic_DNA"/>
</dbReference>
<gene>
    <name evidence="2" type="ORF">OB919_06900</name>
</gene>
<keyword evidence="3" id="KW-1185">Reference proteome</keyword>
<name>A0AAP2Z6P2_9EURY</name>
<evidence type="ECO:0000313" key="2">
    <source>
        <dbReference type="EMBL" id="MCU4751709.1"/>
    </source>
</evidence>
<dbReference type="AlphaFoldDB" id="A0AAP2Z6P2"/>
<evidence type="ECO:0000256" key="1">
    <source>
        <dbReference type="SAM" id="MobiDB-lite"/>
    </source>
</evidence>
<organism evidence="2 3">
    <name type="scientific">Natronosalvus hydrolyticus</name>
    <dbReference type="NCBI Taxonomy" id="2979988"/>
    <lineage>
        <taxon>Archaea</taxon>
        <taxon>Methanobacteriati</taxon>
        <taxon>Methanobacteriota</taxon>
        <taxon>Stenosarchaea group</taxon>
        <taxon>Halobacteria</taxon>
        <taxon>Halobacteriales</taxon>
        <taxon>Natrialbaceae</taxon>
        <taxon>Natronosalvus</taxon>
    </lineage>
</organism>
<accession>A0AAP2Z6P2</accession>